<dbReference type="SMART" id="SM00351">
    <property type="entry name" value="PAX"/>
    <property type="match status" value="1"/>
</dbReference>
<keyword evidence="3" id="KW-0563">Paired box</keyword>
<evidence type="ECO:0000256" key="1">
    <source>
        <dbReference type="ARBA" id="ARBA00004123"/>
    </source>
</evidence>
<dbReference type="InterPro" id="IPR009057">
    <property type="entry name" value="Homeodomain-like_sf"/>
</dbReference>
<dbReference type="InterPro" id="IPR036388">
    <property type="entry name" value="WH-like_DNA-bd_sf"/>
</dbReference>
<dbReference type="InterPro" id="IPR043182">
    <property type="entry name" value="PAIRED_DNA-bd_dom"/>
</dbReference>
<dbReference type="Proteomes" id="UP000887566">
    <property type="component" value="Unplaced"/>
</dbReference>
<dbReference type="PRINTS" id="PR00027">
    <property type="entry name" value="PAIREDBOX"/>
</dbReference>
<protein>
    <submittedName>
        <fullName evidence="10 11">Paired domain-containing protein</fullName>
    </submittedName>
</protein>
<dbReference type="FunFam" id="1.10.10.10:FF:000013">
    <property type="entry name" value="Paired box 8 isoform 1"/>
    <property type="match status" value="1"/>
</dbReference>
<dbReference type="PROSITE" id="PS51057">
    <property type="entry name" value="PAIRED_2"/>
    <property type="match status" value="1"/>
</dbReference>
<comment type="subcellular location">
    <subcellularLocation>
        <location evidence="1">Nucleus</location>
    </subcellularLocation>
</comment>
<dbReference type="PANTHER" id="PTHR45636:SF43">
    <property type="entry name" value="PAIRED BOX POX-NEURO PROTEIN"/>
    <property type="match status" value="1"/>
</dbReference>
<keyword evidence="7" id="KW-0539">Nucleus</keyword>
<dbReference type="GO" id="GO:0005634">
    <property type="term" value="C:nucleus"/>
    <property type="evidence" value="ECO:0007669"/>
    <property type="project" value="UniProtKB-SubCell"/>
</dbReference>
<dbReference type="Pfam" id="PF00292">
    <property type="entry name" value="PAX"/>
    <property type="match status" value="1"/>
</dbReference>
<proteinExistence type="predicted"/>
<reference evidence="10 11" key="1">
    <citation type="submission" date="2022-11" db="UniProtKB">
        <authorList>
            <consortium name="WormBaseParasite"/>
        </authorList>
    </citation>
    <scope>IDENTIFICATION</scope>
</reference>
<dbReference type="WBParaSite" id="PSAMB.scaffold1341size32732.g12536.t1">
    <property type="protein sequence ID" value="PSAMB.scaffold1341size32732.g12536.t1"/>
    <property type="gene ID" value="PSAMB.scaffold1341size32732.g12536"/>
</dbReference>
<evidence type="ECO:0000313" key="9">
    <source>
        <dbReference type="Proteomes" id="UP000887566"/>
    </source>
</evidence>
<evidence type="ECO:0000256" key="5">
    <source>
        <dbReference type="ARBA" id="ARBA00023125"/>
    </source>
</evidence>
<sequence>MSIQVSSAETRLACIGLFRSDHCSPFVMPHSGQAGVNQLGGVFVNGRPLPDFIRRQIVEYAEMGVRPCDISRQLLVSHGCVSKILSRYYDTGSISPGAIGGHQTKPFPPLVMWKIAQFKQDSPHLLAKDVRELLLYYRIYDEETLPAASVINRALRNIDLRSDDCFRPGCRSSNISAPVALRPK</sequence>
<dbReference type="InterPro" id="IPR043565">
    <property type="entry name" value="PAX_fam"/>
</dbReference>
<keyword evidence="2" id="KW-0217">Developmental protein</keyword>
<organism evidence="9 11">
    <name type="scientific">Plectus sambesii</name>
    <dbReference type="NCBI Taxonomy" id="2011161"/>
    <lineage>
        <taxon>Eukaryota</taxon>
        <taxon>Metazoa</taxon>
        <taxon>Ecdysozoa</taxon>
        <taxon>Nematoda</taxon>
        <taxon>Chromadorea</taxon>
        <taxon>Plectida</taxon>
        <taxon>Plectina</taxon>
        <taxon>Plectoidea</taxon>
        <taxon>Plectidae</taxon>
        <taxon>Plectus</taxon>
    </lineage>
</organism>
<dbReference type="GO" id="GO:0000981">
    <property type="term" value="F:DNA-binding transcription factor activity, RNA polymerase II-specific"/>
    <property type="evidence" value="ECO:0007669"/>
    <property type="project" value="TreeGrafter"/>
</dbReference>
<dbReference type="PANTHER" id="PTHR45636">
    <property type="entry name" value="PAIRED BOX PROTEIN PAX-6-RELATED-RELATED"/>
    <property type="match status" value="1"/>
</dbReference>
<evidence type="ECO:0000313" key="11">
    <source>
        <dbReference type="WBParaSite" id="PSAMB.scaffold6541size9270.g28671.t1"/>
    </source>
</evidence>
<evidence type="ECO:0000313" key="10">
    <source>
        <dbReference type="WBParaSite" id="PSAMB.scaffold1341size32732.g12536.t1"/>
    </source>
</evidence>
<evidence type="ECO:0000256" key="2">
    <source>
        <dbReference type="ARBA" id="ARBA00022473"/>
    </source>
</evidence>
<dbReference type="SUPFAM" id="SSF46689">
    <property type="entry name" value="Homeodomain-like"/>
    <property type="match status" value="1"/>
</dbReference>
<keyword evidence="5" id="KW-0238">DNA-binding</keyword>
<evidence type="ECO:0000256" key="6">
    <source>
        <dbReference type="ARBA" id="ARBA00023163"/>
    </source>
</evidence>
<dbReference type="WBParaSite" id="PSAMB.scaffold6541size9270.g28671.t1">
    <property type="protein sequence ID" value="PSAMB.scaffold6541size9270.g28671.t1"/>
    <property type="gene ID" value="PSAMB.scaffold6541size9270.g28671"/>
</dbReference>
<dbReference type="GO" id="GO:0000978">
    <property type="term" value="F:RNA polymerase II cis-regulatory region sequence-specific DNA binding"/>
    <property type="evidence" value="ECO:0007669"/>
    <property type="project" value="TreeGrafter"/>
</dbReference>
<feature type="domain" description="Paired" evidence="8">
    <location>
        <begin position="32"/>
        <end position="158"/>
    </location>
</feature>
<evidence type="ECO:0000256" key="4">
    <source>
        <dbReference type="ARBA" id="ARBA00023015"/>
    </source>
</evidence>
<dbReference type="Gene3D" id="1.10.10.10">
    <property type="entry name" value="Winged helix-like DNA-binding domain superfamily/Winged helix DNA-binding domain"/>
    <property type="match status" value="2"/>
</dbReference>
<evidence type="ECO:0000259" key="8">
    <source>
        <dbReference type="PROSITE" id="PS51057"/>
    </source>
</evidence>
<dbReference type="PROSITE" id="PS00034">
    <property type="entry name" value="PAIRED_1"/>
    <property type="match status" value="1"/>
</dbReference>
<keyword evidence="6" id="KW-0804">Transcription</keyword>
<dbReference type="InterPro" id="IPR001523">
    <property type="entry name" value="Paired_dom"/>
</dbReference>
<keyword evidence="9" id="KW-1185">Reference proteome</keyword>
<name>A0A914X692_9BILA</name>
<evidence type="ECO:0000256" key="3">
    <source>
        <dbReference type="ARBA" id="ARBA00022724"/>
    </source>
</evidence>
<dbReference type="AlphaFoldDB" id="A0A914X692"/>
<keyword evidence="4" id="KW-0805">Transcription regulation</keyword>
<accession>A0A914X692</accession>
<evidence type="ECO:0000256" key="7">
    <source>
        <dbReference type="ARBA" id="ARBA00023242"/>
    </source>
</evidence>